<proteinExistence type="predicted"/>
<keyword evidence="2" id="KW-1185">Reference proteome</keyword>
<dbReference type="Proteomes" id="UP000608923">
    <property type="component" value="Unassembled WGS sequence"/>
</dbReference>
<dbReference type="AlphaFoldDB" id="A0A8H9IMG1"/>
<sequence>MTIEIIGAKTGTISGNTLENVAKPFIIKNCGDIEANDNHAFSSVDYLISNSDIYGSLREYYLQGLICAQE</sequence>
<gene>
    <name evidence="1" type="ORF">GCM10010096_36420</name>
</gene>
<evidence type="ECO:0000313" key="2">
    <source>
        <dbReference type="Proteomes" id="UP000608923"/>
    </source>
</evidence>
<comment type="caution">
    <text evidence="1">The sequence shown here is derived from an EMBL/GenBank/DDBJ whole genome shotgun (WGS) entry which is preliminary data.</text>
</comment>
<organism evidence="1 2">
    <name type="scientific">Alcaligenes pakistanensis</name>
    <dbReference type="NCBI Taxonomy" id="1482717"/>
    <lineage>
        <taxon>Bacteria</taxon>
        <taxon>Pseudomonadati</taxon>
        <taxon>Pseudomonadota</taxon>
        <taxon>Betaproteobacteria</taxon>
        <taxon>Burkholderiales</taxon>
        <taxon>Alcaligenaceae</taxon>
        <taxon>Alcaligenes</taxon>
    </lineage>
</organism>
<protein>
    <submittedName>
        <fullName evidence="1">Uncharacterized protein</fullName>
    </submittedName>
</protein>
<reference evidence="2" key="1">
    <citation type="journal article" date="2019" name="Int. J. Syst. Evol. Microbiol.">
        <title>The Global Catalogue of Microorganisms (GCM) 10K type strain sequencing project: providing services to taxonomists for standard genome sequencing and annotation.</title>
        <authorList>
            <consortium name="The Broad Institute Genomics Platform"/>
            <consortium name="The Broad Institute Genome Sequencing Center for Infectious Disease"/>
            <person name="Wu L."/>
            <person name="Ma J."/>
        </authorList>
    </citation>
    <scope>NUCLEOTIDE SEQUENCE [LARGE SCALE GENOMIC DNA]</scope>
    <source>
        <strain evidence="2">KCTC 42083</strain>
    </source>
</reference>
<dbReference type="EMBL" id="BMZN01000009">
    <property type="protein sequence ID" value="GHC59898.1"/>
    <property type="molecule type" value="Genomic_DNA"/>
</dbReference>
<accession>A0A8H9IMG1</accession>
<evidence type="ECO:0000313" key="1">
    <source>
        <dbReference type="EMBL" id="GHC59898.1"/>
    </source>
</evidence>
<name>A0A8H9IMG1_9BURK</name>